<keyword evidence="1" id="KW-0732">Signal</keyword>
<feature type="signal peptide" evidence="1">
    <location>
        <begin position="1"/>
        <end position="26"/>
    </location>
</feature>
<reference evidence="2 3" key="1">
    <citation type="submission" date="2024-11" db="EMBL/GenBank/DDBJ databases">
        <authorList>
            <person name="Kaparullina E.N."/>
            <person name="Delegan Y.A."/>
            <person name="Doronina N.V."/>
        </authorList>
    </citation>
    <scope>NUCLEOTIDE SEQUENCE [LARGE SCALE GENOMIC DNA]</scope>
    <source>
        <strain evidence="2 3">7sh_L</strain>
    </source>
</reference>
<evidence type="ECO:0000313" key="3">
    <source>
        <dbReference type="Proteomes" id="UP001617669"/>
    </source>
</evidence>
<dbReference type="Proteomes" id="UP001617669">
    <property type="component" value="Unassembled WGS sequence"/>
</dbReference>
<dbReference type="InterPro" id="IPR035439">
    <property type="entry name" value="UPF0145_dom_sf"/>
</dbReference>
<proteinExistence type="predicted"/>
<dbReference type="EMBL" id="JBIWXY010000001">
    <property type="protein sequence ID" value="MFJ5444703.1"/>
    <property type="molecule type" value="Genomic_DNA"/>
</dbReference>
<organism evidence="2 3">
    <name type="scientific">Methylobacillus methanolivorans</name>
    <dbReference type="NCBI Taxonomy" id="1848927"/>
    <lineage>
        <taxon>Bacteria</taxon>
        <taxon>Pseudomonadati</taxon>
        <taxon>Pseudomonadota</taxon>
        <taxon>Betaproteobacteria</taxon>
        <taxon>Nitrosomonadales</taxon>
        <taxon>Methylophilaceae</taxon>
        <taxon>Methylobacillus</taxon>
    </lineage>
</organism>
<protein>
    <submittedName>
        <fullName evidence="2">Excinuclease ABC subunit A</fullName>
    </submittedName>
</protein>
<dbReference type="SUPFAM" id="SSF117782">
    <property type="entry name" value="YbjQ-like"/>
    <property type="match status" value="1"/>
</dbReference>
<gene>
    <name evidence="2" type="ORF">ACIKP9_00525</name>
</gene>
<sequence length="150" mass="16618">MNNMLKHTVQVVTLLAMLLPGTHAFARDDQKMHPIEEALNSAAAKEKLDPAIKLYFGNQATPAIEKNYGEWKTNKKTNGFNKSDREACEWTLLSALLELQDRARKEGGNAVIKIKSNYKNQETSSETEYMCGSGTLMSGVALKGEVAKLK</sequence>
<dbReference type="RefSeq" id="WP_400877862.1">
    <property type="nucleotide sequence ID" value="NZ_JBIWXY010000001.1"/>
</dbReference>
<comment type="caution">
    <text evidence="2">The sequence shown here is derived from an EMBL/GenBank/DDBJ whole genome shotgun (WGS) entry which is preliminary data.</text>
</comment>
<evidence type="ECO:0000313" key="2">
    <source>
        <dbReference type="EMBL" id="MFJ5444703.1"/>
    </source>
</evidence>
<accession>A0ABW8GH59</accession>
<name>A0ABW8GH59_9PROT</name>
<keyword evidence="3" id="KW-1185">Reference proteome</keyword>
<feature type="chain" id="PRO_5045262947" evidence="1">
    <location>
        <begin position="27"/>
        <end position="150"/>
    </location>
</feature>
<evidence type="ECO:0000256" key="1">
    <source>
        <dbReference type="SAM" id="SignalP"/>
    </source>
</evidence>